<dbReference type="GO" id="GO:0005886">
    <property type="term" value="C:plasma membrane"/>
    <property type="evidence" value="ECO:0007669"/>
    <property type="project" value="UniProtKB-SubCell"/>
</dbReference>
<dbReference type="CDD" id="cd06550">
    <property type="entry name" value="TM_ABC_iron-siderophores_like"/>
    <property type="match status" value="1"/>
</dbReference>
<feature type="transmembrane region" description="Helical" evidence="8">
    <location>
        <begin position="153"/>
        <end position="174"/>
    </location>
</feature>
<keyword evidence="4" id="KW-1003">Cell membrane</keyword>
<dbReference type="EMBL" id="CP117416">
    <property type="protein sequence ID" value="WCT57965.1"/>
    <property type="molecule type" value="Genomic_DNA"/>
</dbReference>
<dbReference type="GO" id="GO:0033214">
    <property type="term" value="P:siderophore-iron import into cell"/>
    <property type="evidence" value="ECO:0007669"/>
    <property type="project" value="TreeGrafter"/>
</dbReference>
<dbReference type="FunFam" id="1.10.3470.10:FF:000001">
    <property type="entry name" value="Vitamin B12 ABC transporter permease BtuC"/>
    <property type="match status" value="1"/>
</dbReference>
<name>A0AAX3M6M5_9BACL</name>
<feature type="transmembrane region" description="Helical" evidence="8">
    <location>
        <begin position="237"/>
        <end position="268"/>
    </location>
</feature>
<dbReference type="PANTHER" id="PTHR30472">
    <property type="entry name" value="FERRIC ENTEROBACTIN TRANSPORT SYSTEM PERMEASE PROTEIN"/>
    <property type="match status" value="1"/>
</dbReference>
<dbReference type="SUPFAM" id="SSF81345">
    <property type="entry name" value="ABC transporter involved in vitamin B12 uptake, BtuC"/>
    <property type="match status" value="1"/>
</dbReference>
<feature type="transmembrane region" description="Helical" evidence="8">
    <location>
        <begin position="66"/>
        <end position="85"/>
    </location>
</feature>
<dbReference type="Pfam" id="PF01032">
    <property type="entry name" value="FecCD"/>
    <property type="match status" value="1"/>
</dbReference>
<dbReference type="RefSeq" id="WP_273616125.1">
    <property type="nucleotide sequence ID" value="NZ_CP117416.1"/>
</dbReference>
<sequence length="336" mass="35327">MVLFKSNTAKWCGLIITLLLCIVVLAISPMLGRTFVPLKEVIAAILHYNPESIADVVVYTERLPRAIIGIVVGASLAVAGALMQALTRNPLASPSTFGINAGAIFFVVIASLLFSITEMTQLMWFAFAGALVAAVIVYGLGSIGRDGLTPIKIVLAGSAILALFTSFTQAMLVLNETGMQNVLFWLAGAIGGRTLAMLQPVLPLLTIAGITALCMGRAINLFVTGEEIAKGMGQRVLLLKLVIGLIIVILAGGSVAIVGAVGFVGLFIPHIARALVGADYRWIIPFSGALGGLLLMTADLVARLVIIPAEIPLGVMTAFIGVPFFIYIARKGVTWK</sequence>
<evidence type="ECO:0000256" key="5">
    <source>
        <dbReference type="ARBA" id="ARBA00022692"/>
    </source>
</evidence>
<evidence type="ECO:0000313" key="9">
    <source>
        <dbReference type="EMBL" id="WCT57965.1"/>
    </source>
</evidence>
<evidence type="ECO:0000256" key="4">
    <source>
        <dbReference type="ARBA" id="ARBA00022475"/>
    </source>
</evidence>
<dbReference type="PANTHER" id="PTHR30472:SF65">
    <property type="entry name" value="SIDEROPHORE TRANSPORT SYSTEM PERMEASE PROTEIN YFIZ-RELATED"/>
    <property type="match status" value="1"/>
</dbReference>
<keyword evidence="7 8" id="KW-0472">Membrane</keyword>
<keyword evidence="10" id="KW-1185">Reference proteome</keyword>
<feature type="transmembrane region" description="Helical" evidence="8">
    <location>
        <begin position="280"/>
        <end position="302"/>
    </location>
</feature>
<evidence type="ECO:0000256" key="8">
    <source>
        <dbReference type="SAM" id="Phobius"/>
    </source>
</evidence>
<comment type="subcellular location">
    <subcellularLocation>
        <location evidence="1">Cell membrane</location>
        <topology evidence="1">Multi-pass membrane protein</topology>
    </subcellularLocation>
</comment>
<dbReference type="InterPro" id="IPR037294">
    <property type="entry name" value="ABC_BtuC-like"/>
</dbReference>
<dbReference type="Proteomes" id="UP001220509">
    <property type="component" value="Chromosome"/>
</dbReference>
<feature type="transmembrane region" description="Helical" evidence="8">
    <location>
        <begin position="97"/>
        <end position="116"/>
    </location>
</feature>
<feature type="transmembrane region" description="Helical" evidence="8">
    <location>
        <begin position="309"/>
        <end position="329"/>
    </location>
</feature>
<dbReference type="InterPro" id="IPR000522">
    <property type="entry name" value="ABC_transptr_permease_BtuC"/>
</dbReference>
<dbReference type="KEGG" id="pka:PQ456_10750"/>
<keyword evidence="6 8" id="KW-1133">Transmembrane helix</keyword>
<keyword evidence="3" id="KW-0813">Transport</keyword>
<feature type="transmembrane region" description="Helical" evidence="8">
    <location>
        <begin position="194"/>
        <end position="216"/>
    </location>
</feature>
<proteinExistence type="inferred from homology"/>
<gene>
    <name evidence="9" type="ORF">PQ456_10750</name>
</gene>
<evidence type="ECO:0000256" key="6">
    <source>
        <dbReference type="ARBA" id="ARBA00022989"/>
    </source>
</evidence>
<dbReference type="GO" id="GO:0022857">
    <property type="term" value="F:transmembrane transporter activity"/>
    <property type="evidence" value="ECO:0007669"/>
    <property type="project" value="InterPro"/>
</dbReference>
<evidence type="ECO:0000256" key="2">
    <source>
        <dbReference type="ARBA" id="ARBA00007935"/>
    </source>
</evidence>
<evidence type="ECO:0000256" key="3">
    <source>
        <dbReference type="ARBA" id="ARBA00022448"/>
    </source>
</evidence>
<comment type="similarity">
    <text evidence="2">Belongs to the binding-protein-dependent transport system permease family. FecCD subfamily.</text>
</comment>
<reference evidence="9 10" key="1">
    <citation type="submission" date="2023-02" db="EMBL/GenBank/DDBJ databases">
        <title>Genome sequence of Paenibacillus kyungheensis KACC 18744.</title>
        <authorList>
            <person name="Kim S."/>
            <person name="Heo J."/>
            <person name="Kwon S.-W."/>
        </authorList>
    </citation>
    <scope>NUCLEOTIDE SEQUENCE [LARGE SCALE GENOMIC DNA]</scope>
    <source>
        <strain evidence="9 10">KACC 18744</strain>
    </source>
</reference>
<keyword evidence="5 8" id="KW-0812">Transmembrane</keyword>
<dbReference type="Gene3D" id="1.10.3470.10">
    <property type="entry name" value="ABC transporter involved in vitamin B12 uptake, BtuC"/>
    <property type="match status" value="1"/>
</dbReference>
<evidence type="ECO:0000256" key="7">
    <source>
        <dbReference type="ARBA" id="ARBA00023136"/>
    </source>
</evidence>
<feature type="transmembrane region" description="Helical" evidence="8">
    <location>
        <begin position="122"/>
        <end position="141"/>
    </location>
</feature>
<dbReference type="AlphaFoldDB" id="A0AAX3M6M5"/>
<feature type="transmembrane region" description="Helical" evidence="8">
    <location>
        <begin position="12"/>
        <end position="31"/>
    </location>
</feature>
<protein>
    <submittedName>
        <fullName evidence="9">Iron ABC transporter permease</fullName>
    </submittedName>
</protein>
<evidence type="ECO:0000256" key="1">
    <source>
        <dbReference type="ARBA" id="ARBA00004651"/>
    </source>
</evidence>
<accession>A0AAX3M6M5</accession>
<evidence type="ECO:0000313" key="10">
    <source>
        <dbReference type="Proteomes" id="UP001220509"/>
    </source>
</evidence>
<organism evidence="9 10">
    <name type="scientific">Paenibacillus kyungheensis</name>
    <dbReference type="NCBI Taxonomy" id="1452732"/>
    <lineage>
        <taxon>Bacteria</taxon>
        <taxon>Bacillati</taxon>
        <taxon>Bacillota</taxon>
        <taxon>Bacilli</taxon>
        <taxon>Bacillales</taxon>
        <taxon>Paenibacillaceae</taxon>
        <taxon>Paenibacillus</taxon>
    </lineage>
</organism>